<feature type="region of interest" description="Disordered" evidence="1">
    <location>
        <begin position="74"/>
        <end position="102"/>
    </location>
</feature>
<feature type="region of interest" description="Disordered" evidence="1">
    <location>
        <begin position="29"/>
        <end position="57"/>
    </location>
</feature>
<evidence type="ECO:0000313" key="3">
    <source>
        <dbReference type="WBParaSite" id="SMUV_0000487201-mRNA-1"/>
    </source>
</evidence>
<dbReference type="InterPro" id="IPR028226">
    <property type="entry name" value="LIN37"/>
</dbReference>
<dbReference type="GO" id="GO:0031523">
    <property type="term" value="C:Myb complex"/>
    <property type="evidence" value="ECO:0007669"/>
    <property type="project" value="TreeGrafter"/>
</dbReference>
<sequence length="251" mass="28543">MRSSLENTLEEFLVPVENNATKTVDNVEATSSSNAAKQEFTSQLEENQRPPESPDMKFARSRLGHLLNGIRTGEIQATLQQPKRKSSSGDFEDLTGQQKRPKKLLRRERVVFELRGKPFSLRDSGRSEAVYSLCRTWMRGKEEEHPKAEPNNEEIVEPPEDSLDLLATKEIVALPKPQDDVSADPAPPPLLKKPSATTTFNTAEELLQDSLSHWREIKRNWCDYAKIRDKRFGRSIQLLETVYGIAQQNTL</sequence>
<dbReference type="PANTHER" id="PTHR31336">
    <property type="entry name" value="LIN37 HOMOLOG"/>
    <property type="match status" value="1"/>
</dbReference>
<evidence type="ECO:0000313" key="2">
    <source>
        <dbReference type="Proteomes" id="UP000046393"/>
    </source>
</evidence>
<proteinExistence type="predicted"/>
<dbReference type="GO" id="GO:0000122">
    <property type="term" value="P:negative regulation of transcription by RNA polymerase II"/>
    <property type="evidence" value="ECO:0007669"/>
    <property type="project" value="TreeGrafter"/>
</dbReference>
<dbReference type="STRING" id="451379.A0A158R4Y3"/>
<dbReference type="AlphaFoldDB" id="A0A158R4Y3"/>
<feature type="compositionally biased region" description="Basic and acidic residues" evidence="1">
    <location>
        <begin position="46"/>
        <end position="57"/>
    </location>
</feature>
<dbReference type="WBParaSite" id="SMUV_0000487201-mRNA-1">
    <property type="protein sequence ID" value="SMUV_0000487201-mRNA-1"/>
    <property type="gene ID" value="SMUV_0000487201"/>
</dbReference>
<dbReference type="GO" id="GO:0017053">
    <property type="term" value="C:transcription repressor complex"/>
    <property type="evidence" value="ECO:0007669"/>
    <property type="project" value="InterPro"/>
</dbReference>
<reference evidence="3" key="1">
    <citation type="submission" date="2016-04" db="UniProtKB">
        <authorList>
            <consortium name="WormBaseParasite"/>
        </authorList>
    </citation>
    <scope>IDENTIFICATION</scope>
</reference>
<accession>A0A158R4Y3</accession>
<organism evidence="2 3">
    <name type="scientific">Syphacia muris</name>
    <dbReference type="NCBI Taxonomy" id="451379"/>
    <lineage>
        <taxon>Eukaryota</taxon>
        <taxon>Metazoa</taxon>
        <taxon>Ecdysozoa</taxon>
        <taxon>Nematoda</taxon>
        <taxon>Chromadorea</taxon>
        <taxon>Rhabditida</taxon>
        <taxon>Spirurina</taxon>
        <taxon>Oxyuridomorpha</taxon>
        <taxon>Oxyuroidea</taxon>
        <taxon>Oxyuridae</taxon>
        <taxon>Syphacia</taxon>
    </lineage>
</organism>
<dbReference type="Proteomes" id="UP000046393">
    <property type="component" value="Unplaced"/>
</dbReference>
<keyword evidence="2" id="KW-1185">Reference proteome</keyword>
<protein>
    <submittedName>
        <fullName evidence="3">Protein phosphatase 1 regulatory subunit 35</fullName>
    </submittedName>
</protein>
<feature type="compositionally biased region" description="Polar residues" evidence="1">
    <location>
        <begin position="29"/>
        <end position="45"/>
    </location>
</feature>
<dbReference type="Pfam" id="PF15306">
    <property type="entry name" value="LIN37"/>
    <property type="match status" value="1"/>
</dbReference>
<dbReference type="PANTHER" id="PTHR31336:SF3">
    <property type="entry name" value="PROTEIN LIN-37 HOMOLOG"/>
    <property type="match status" value="1"/>
</dbReference>
<name>A0A158R4Y3_9BILA</name>
<evidence type="ECO:0000256" key="1">
    <source>
        <dbReference type="SAM" id="MobiDB-lite"/>
    </source>
</evidence>